<evidence type="ECO:0000256" key="4">
    <source>
        <dbReference type="ARBA" id="ARBA00011891"/>
    </source>
</evidence>
<evidence type="ECO:0000256" key="21">
    <source>
        <dbReference type="ARBA" id="ARBA00048716"/>
    </source>
</evidence>
<comment type="similarity">
    <text evidence="3 22">Belongs to the acid ceramidase family.</text>
</comment>
<dbReference type="GO" id="GO:0005764">
    <property type="term" value="C:lysosome"/>
    <property type="evidence" value="ECO:0007669"/>
    <property type="project" value="UniProtKB-SubCell"/>
</dbReference>
<evidence type="ECO:0000256" key="11">
    <source>
        <dbReference type="ARBA" id="ARBA00038527"/>
    </source>
</evidence>
<dbReference type="GeneID" id="115461084"/>
<dbReference type="PANTHER" id="PTHR28583">
    <property type="entry name" value="ACID AMIDASE"/>
    <property type="match status" value="1"/>
</dbReference>
<keyword evidence="27" id="KW-1185">Reference proteome</keyword>
<evidence type="ECO:0000256" key="7">
    <source>
        <dbReference type="ARBA" id="ARBA00023098"/>
    </source>
</evidence>
<evidence type="ECO:0000256" key="17">
    <source>
        <dbReference type="ARBA" id="ARBA00047993"/>
    </source>
</evidence>
<keyword evidence="6 22" id="KW-0378">Hydrolase</keyword>
<dbReference type="GO" id="GO:0047412">
    <property type="term" value="F:N-(long-chain-acyl)ethanolamine deacylase activity"/>
    <property type="evidence" value="ECO:0007669"/>
    <property type="project" value="UniProtKB-EC"/>
</dbReference>
<evidence type="ECO:0000256" key="24">
    <source>
        <dbReference type="SAM" id="SignalP"/>
    </source>
</evidence>
<dbReference type="InterPro" id="IPR029130">
    <property type="entry name" value="Acid_ceramidase_N"/>
</dbReference>
<evidence type="ECO:0000256" key="12">
    <source>
        <dbReference type="ARBA" id="ARBA00039046"/>
    </source>
</evidence>
<dbReference type="GO" id="GO:0006631">
    <property type="term" value="P:fatty acid metabolic process"/>
    <property type="evidence" value="ECO:0007669"/>
    <property type="project" value="InterPro"/>
</dbReference>
<feature type="active site" description="Nucleophile" evidence="23">
    <location>
        <position position="119"/>
    </location>
</feature>
<dbReference type="RefSeq" id="XP_030046510.1">
    <property type="nucleotide sequence ID" value="XM_030190650.1"/>
</dbReference>
<dbReference type="GO" id="GO:0017040">
    <property type="term" value="F:N-acylsphingosine amidohydrolase activity"/>
    <property type="evidence" value="ECO:0007669"/>
    <property type="project" value="UniProtKB-EC"/>
</dbReference>
<comment type="catalytic activity">
    <reaction evidence="17">
        <text>N-dodecanoylsphing-4-enine + H2O = dodecanoate + sphing-4-enine</text>
        <dbReference type="Rhea" id="RHEA:41291"/>
        <dbReference type="ChEBI" id="CHEBI:15377"/>
        <dbReference type="ChEBI" id="CHEBI:18262"/>
        <dbReference type="ChEBI" id="CHEBI:57756"/>
        <dbReference type="ChEBI" id="CHEBI:72956"/>
    </reaction>
    <physiologicalReaction direction="left-to-right" evidence="17">
        <dbReference type="Rhea" id="RHEA:41292"/>
    </physiologicalReaction>
</comment>
<keyword evidence="5 24" id="KW-0732">Signal</keyword>
<evidence type="ECO:0000256" key="5">
    <source>
        <dbReference type="ARBA" id="ARBA00022729"/>
    </source>
</evidence>
<keyword evidence="7 22" id="KW-0443">Lipid metabolism</keyword>
<dbReference type="GO" id="GO:0017064">
    <property type="term" value="F:fatty acid amide hydrolase activity"/>
    <property type="evidence" value="ECO:0007669"/>
    <property type="project" value="InterPro"/>
</dbReference>
<dbReference type="FunFam" id="3.60.60.10:FF:000006">
    <property type="entry name" value="N-acylethanolamine-hydrolyzing acid amidase"/>
    <property type="match status" value="1"/>
</dbReference>
<evidence type="ECO:0000256" key="6">
    <source>
        <dbReference type="ARBA" id="ARBA00022801"/>
    </source>
</evidence>
<evidence type="ECO:0000256" key="18">
    <source>
        <dbReference type="ARBA" id="ARBA00048166"/>
    </source>
</evidence>
<evidence type="ECO:0000259" key="26">
    <source>
        <dbReference type="Pfam" id="PF15508"/>
    </source>
</evidence>
<reference evidence="28" key="1">
    <citation type="submission" date="2025-08" db="UniProtKB">
        <authorList>
            <consortium name="RefSeq"/>
        </authorList>
    </citation>
    <scope>IDENTIFICATION</scope>
</reference>
<evidence type="ECO:0000256" key="3">
    <source>
        <dbReference type="ARBA" id="ARBA00005730"/>
    </source>
</evidence>
<proteinExistence type="inferred from homology"/>
<dbReference type="OrthoDB" id="5273684at2759"/>
<sequence length="351" mass="39818">MGPHSRILLPLFLYFLGCCCARDLAPPLVRVNLDTDPQYRWVPALSLFDPDSMRECLKVIISALVPEWIHPIIRSLAEELERFIHKDYAEEIRGLSRALGVSVGDAFLLNLCYEVTTFCTSIVAQDSNGTIYHGRNLDFGFEDYLRNYTIDVEFEKNNEVKYKGTTFIGYVGLWTGQSPHKFTVSGNRRAGQDSWWKSAIASLLRGHLVSWLIRDTLMEAEDFESAVLQLAKTPIIAGVYYIIGGVLPNEGVVITRDRSGPADIWQLDSLNEEWFLVETNYDHWTSPPPLDDRRTPAIKALNATGQKNINNDTLYKVLSVEPVLNVHTIYTTIMCAAQPDQYLTRIRMNPV</sequence>
<comment type="catalytic activity">
    <reaction evidence="18">
        <text>N-hexadecanoylethanolamine + H2O = ethanolamine + hexadecanoate</text>
        <dbReference type="Rhea" id="RHEA:45064"/>
        <dbReference type="ChEBI" id="CHEBI:7896"/>
        <dbReference type="ChEBI" id="CHEBI:15377"/>
        <dbReference type="ChEBI" id="CHEBI:57603"/>
        <dbReference type="ChEBI" id="CHEBI:71464"/>
    </reaction>
    <physiologicalReaction direction="left-to-right" evidence="18">
        <dbReference type="Rhea" id="RHEA:45065"/>
    </physiologicalReaction>
</comment>
<protein>
    <recommendedName>
        <fullName evidence="13">N-acylethanolamine-hydrolyzing acid amidase</fullName>
        <ecNumber evidence="4">3.5.1.23</ecNumber>
        <ecNumber evidence="12">3.5.1.60</ecNumber>
    </recommendedName>
    <alternativeName>
        <fullName evidence="14">Acylsphingosine deacylase NAAA</fullName>
    </alternativeName>
</protein>
<accession>A0A6P7X7F5</accession>
<evidence type="ECO:0000256" key="23">
    <source>
        <dbReference type="PIRSR" id="PIRSR017632-1"/>
    </source>
</evidence>
<feature type="signal peptide" evidence="24">
    <location>
        <begin position="1"/>
        <end position="21"/>
    </location>
</feature>
<comment type="pathway">
    <text evidence="2">Lipid metabolism; fatty acid metabolism.</text>
</comment>
<dbReference type="PIRSF" id="PIRSF017632">
    <property type="entry name" value="Acid_ceramidase-like"/>
    <property type="match status" value="1"/>
</dbReference>
<evidence type="ECO:0000256" key="14">
    <source>
        <dbReference type="ARBA" id="ARBA00042519"/>
    </source>
</evidence>
<comment type="subcellular location">
    <subcellularLocation>
        <location evidence="1">Lysosome</location>
    </subcellularLocation>
</comment>
<dbReference type="KEGG" id="muo:115461084"/>
<evidence type="ECO:0000256" key="10">
    <source>
        <dbReference type="ARBA" id="ARBA00023228"/>
    </source>
</evidence>
<dbReference type="Proteomes" id="UP000515156">
    <property type="component" value="Chromosome 2"/>
</dbReference>
<dbReference type="Pfam" id="PF15508">
    <property type="entry name" value="NAAA-beta"/>
    <property type="match status" value="1"/>
</dbReference>
<organism evidence="27 28">
    <name type="scientific">Microcaecilia unicolor</name>
    <dbReference type="NCBI Taxonomy" id="1415580"/>
    <lineage>
        <taxon>Eukaryota</taxon>
        <taxon>Metazoa</taxon>
        <taxon>Chordata</taxon>
        <taxon>Craniata</taxon>
        <taxon>Vertebrata</taxon>
        <taxon>Euteleostomi</taxon>
        <taxon>Amphibia</taxon>
        <taxon>Gymnophiona</taxon>
        <taxon>Siphonopidae</taxon>
        <taxon>Microcaecilia</taxon>
    </lineage>
</organism>
<keyword evidence="8" id="KW-0865">Zymogen</keyword>
<gene>
    <name evidence="28" type="primary">NAAA</name>
</gene>
<evidence type="ECO:0000256" key="1">
    <source>
        <dbReference type="ARBA" id="ARBA00004371"/>
    </source>
</evidence>
<dbReference type="Pfam" id="PF02275">
    <property type="entry name" value="CBAH"/>
    <property type="match status" value="1"/>
</dbReference>
<dbReference type="FunCoup" id="A0A6P7X7F5">
    <property type="interactions" value="250"/>
</dbReference>
<evidence type="ECO:0000313" key="28">
    <source>
        <dbReference type="RefSeq" id="XP_030046510.1"/>
    </source>
</evidence>
<dbReference type="EC" id="3.5.1.60" evidence="12"/>
<comment type="catalytic activity">
    <reaction evidence="19">
        <text>N-hexadecanoylsphing-4-enine + H2O = sphing-4-enine + hexadecanoate</text>
        <dbReference type="Rhea" id="RHEA:38891"/>
        <dbReference type="ChEBI" id="CHEBI:7896"/>
        <dbReference type="ChEBI" id="CHEBI:15377"/>
        <dbReference type="ChEBI" id="CHEBI:57756"/>
        <dbReference type="ChEBI" id="CHEBI:72959"/>
    </reaction>
    <physiologicalReaction direction="left-to-right" evidence="19">
        <dbReference type="Rhea" id="RHEA:38892"/>
    </physiologicalReaction>
</comment>
<comment type="catalytic activity">
    <reaction evidence="20">
        <text>an N-acylsphing-4-enine + H2O = sphing-4-enine + a fatty acid</text>
        <dbReference type="Rhea" id="RHEA:20856"/>
        <dbReference type="ChEBI" id="CHEBI:15377"/>
        <dbReference type="ChEBI" id="CHEBI:28868"/>
        <dbReference type="ChEBI" id="CHEBI:52639"/>
        <dbReference type="ChEBI" id="CHEBI:57756"/>
        <dbReference type="EC" id="3.5.1.23"/>
    </reaction>
    <physiologicalReaction direction="left-to-right" evidence="20">
        <dbReference type="Rhea" id="RHEA:20857"/>
    </physiologicalReaction>
</comment>
<evidence type="ECO:0000256" key="13">
    <source>
        <dbReference type="ARBA" id="ARBA00040404"/>
    </source>
</evidence>
<feature type="domain" description="Acid ceramidase N-terminal" evidence="26">
    <location>
        <begin position="25"/>
        <end position="83"/>
    </location>
</feature>
<dbReference type="CDD" id="cd01903">
    <property type="entry name" value="Ntn_AC_NAAA"/>
    <property type="match status" value="1"/>
</dbReference>
<dbReference type="Gene3D" id="3.60.60.10">
    <property type="entry name" value="Penicillin V Acylase, Chain A"/>
    <property type="match status" value="1"/>
</dbReference>
<evidence type="ECO:0000256" key="19">
    <source>
        <dbReference type="ARBA" id="ARBA00048217"/>
    </source>
</evidence>
<evidence type="ECO:0000256" key="9">
    <source>
        <dbReference type="ARBA" id="ARBA00023180"/>
    </source>
</evidence>
<evidence type="ECO:0000256" key="22">
    <source>
        <dbReference type="PIRNR" id="PIRNR017632"/>
    </source>
</evidence>
<dbReference type="EC" id="3.5.1.23" evidence="4"/>
<evidence type="ECO:0000256" key="15">
    <source>
        <dbReference type="ARBA" id="ARBA00047347"/>
    </source>
</evidence>
<name>A0A6P7X7F5_9AMPH</name>
<dbReference type="InterPro" id="IPR029132">
    <property type="entry name" value="CBAH/NAAA_C"/>
</dbReference>
<dbReference type="InParanoid" id="A0A6P7X7F5"/>
<keyword evidence="9" id="KW-0325">Glycoprotein</keyword>
<evidence type="ECO:0000256" key="2">
    <source>
        <dbReference type="ARBA" id="ARBA00004872"/>
    </source>
</evidence>
<evidence type="ECO:0000256" key="8">
    <source>
        <dbReference type="ARBA" id="ARBA00023145"/>
    </source>
</evidence>
<dbReference type="AlphaFoldDB" id="A0A6P7X7F5"/>
<evidence type="ECO:0000256" key="16">
    <source>
        <dbReference type="ARBA" id="ARBA00047719"/>
    </source>
</evidence>
<dbReference type="CTD" id="27163"/>
<dbReference type="InterPro" id="IPR016699">
    <property type="entry name" value="Acid_ceramidase-like"/>
</dbReference>
<feature type="domain" description="Choloylglycine hydrolase/NAAA C-terminal" evidence="25">
    <location>
        <begin position="119"/>
        <end position="189"/>
    </location>
</feature>
<comment type="catalytic activity">
    <reaction evidence="15">
        <text>an N-(long-chain fatty acyl)ethanolamine + H2O = a long-chain fatty acid + ethanolamine</text>
        <dbReference type="Rhea" id="RHEA:17505"/>
        <dbReference type="ChEBI" id="CHEBI:15377"/>
        <dbReference type="ChEBI" id="CHEBI:15897"/>
        <dbReference type="ChEBI" id="CHEBI:57560"/>
        <dbReference type="ChEBI" id="CHEBI:57603"/>
        <dbReference type="EC" id="3.5.1.60"/>
    </reaction>
    <physiologicalReaction direction="left-to-right" evidence="15">
        <dbReference type="Rhea" id="RHEA:17506"/>
    </physiologicalReaction>
</comment>
<comment type="catalytic activity">
    <reaction evidence="21">
        <text>N-tetradecanoylethanolamine + H2O = tetradecanoate + ethanolamine</text>
        <dbReference type="Rhea" id="RHEA:45452"/>
        <dbReference type="ChEBI" id="CHEBI:15377"/>
        <dbReference type="ChEBI" id="CHEBI:30807"/>
        <dbReference type="ChEBI" id="CHEBI:57603"/>
        <dbReference type="ChEBI" id="CHEBI:85262"/>
    </reaction>
    <physiologicalReaction direction="left-to-right" evidence="21">
        <dbReference type="Rhea" id="RHEA:45453"/>
    </physiologicalReaction>
</comment>
<evidence type="ECO:0000256" key="20">
    <source>
        <dbReference type="ARBA" id="ARBA00048323"/>
    </source>
</evidence>
<feature type="chain" id="PRO_5027864202" description="N-acylethanolamine-hydrolyzing acid amidase" evidence="24">
    <location>
        <begin position="22"/>
        <end position="351"/>
    </location>
</feature>
<keyword evidence="10" id="KW-0458">Lysosome</keyword>
<dbReference type="PANTHER" id="PTHR28583:SF4">
    <property type="entry name" value="N-ACYLETHANOLAMINE-HYDROLYZING ACID AMIDASE"/>
    <property type="match status" value="1"/>
</dbReference>
<comment type="catalytic activity">
    <reaction evidence="16">
        <text>N-dodecanoylethanolamine + H2O = dodecanoate + ethanolamine</text>
        <dbReference type="Rhea" id="RHEA:45456"/>
        <dbReference type="ChEBI" id="CHEBI:15377"/>
        <dbReference type="ChEBI" id="CHEBI:18262"/>
        <dbReference type="ChEBI" id="CHEBI:57603"/>
        <dbReference type="ChEBI" id="CHEBI:85263"/>
    </reaction>
    <physiologicalReaction direction="left-to-right" evidence="16">
        <dbReference type="Rhea" id="RHEA:45457"/>
    </physiologicalReaction>
</comment>
<comment type="subunit">
    <text evidence="11">Heterodimer of an alpha and a beta subunit, produced by autocatalytic cleavage.</text>
</comment>
<evidence type="ECO:0000259" key="25">
    <source>
        <dbReference type="Pfam" id="PF02275"/>
    </source>
</evidence>
<evidence type="ECO:0000313" key="27">
    <source>
        <dbReference type="Proteomes" id="UP000515156"/>
    </source>
</evidence>